<dbReference type="GO" id="GO:0005525">
    <property type="term" value="F:GTP binding"/>
    <property type="evidence" value="ECO:0007669"/>
    <property type="project" value="UniProtKB-KW"/>
</dbReference>
<evidence type="ECO:0000256" key="3">
    <source>
        <dbReference type="ARBA" id="ARBA00012202"/>
    </source>
</evidence>
<evidence type="ECO:0000313" key="23">
    <source>
        <dbReference type="Proteomes" id="UP000008068"/>
    </source>
</evidence>
<dbReference type="InterPro" id="IPR001828">
    <property type="entry name" value="ANF_lig-bd_rcpt"/>
</dbReference>
<dbReference type="OrthoDB" id="1890790at2759"/>
<evidence type="ECO:0000256" key="18">
    <source>
        <dbReference type="SAM" id="Phobius"/>
    </source>
</evidence>
<dbReference type="InterPro" id="IPR001245">
    <property type="entry name" value="Ser-Thr/Tyr_kinase_cat_dom"/>
</dbReference>
<keyword evidence="10 18" id="KW-0472">Membrane</keyword>
<dbReference type="PANTHER" id="PTHR11920:SF503">
    <property type="entry name" value="RECEPTOR-TYPE GUANYLATE CYCLASE GCY-9"/>
    <property type="match status" value="1"/>
</dbReference>
<dbReference type="InterPro" id="IPR050401">
    <property type="entry name" value="Cyclic_nucleotide_synthase"/>
</dbReference>
<keyword evidence="12" id="KW-0325">Glycoprotein</keyword>
<sequence length="1128" mass="128069">MRLYFFILPLLFLAESRRSISKISHDEINQHVKTTLSCKIIMQSNRDQICFFLAEGIVRIGHLHPANPIIAHEPDVLKMCADDLKTRNILPQNYSLNVFTMESCNKFSGVEHAAFLHYIKNASVYFGPGCNNEMLVIGRLAPRWNVPIIAHMSGDDALSDRVQFPTLGSVALTSASEMAKATVTYLNLNNWNQIGIVRPSYGFERLSVYSLQHQIKKRDINLNVVIEVEPFSSPEEIIASGKLTTLQSQARIIVVELGMDIHTVTNFMLAVHRSEMKNEEFVFVIPWLAHQNDHYPWEAANVDKQEVKSAFENTIIITAHGYDKKFFDDFQLKFSSKTGVLANHYATLSYMSLYDALFLYGLALRDAFEDGGGYNVHMNGSLIWSRMTNRQFIGMTGQVLMNNKAIRVPSYATYHAINGTLKIVVELEAKNNDRGQCEKNEDMCSEHVAHETIQYYWPSDSGKLPPAVPKCGFTGSECDYRPYFIGASILAFLLTVGPLSYFIYLKQKERLLYDMTWRIPRESIKLLEGKSRSEHSLASKSQSSGSFSGSMNSKQNGLIAAKQAVSNGVKLAIKRYQQVRNITFPKSELRLLKELKILENDNLNKFYGISFNQQNEFIVMWVLCSRGSLEDILFNDELKLGRNFQVSFAKDVVKGLNFLHTSPLFHHGMLCLQNCLVDSNWTVKLTNFATEQIIFEKLDHNELRPYVNADSESAEDVPDPTKDFARKSSFRYRGWLSGMVLYQILFRVEPFHGETKALIVSLLGILRKTKYFHLELMEMLAMANDDDQWIRPTFPSSNTGEGYNLQVIFLLSCIEACWLEIPEMRPPIKKVRTMVNANLKSTGKGSLVDQMMKMMEEYTANLENMVRDRTALLEEAQKQADRLLNSMLPKSIAEDLKVGKSVLPQLYSCATVLFSDIRGFTRISSTSTPLQVVTFLNDMFSGFDAIIAKHDAYKVETIGDAYMIVSGVPTENGNNHAQNIADIALKMRAVDKKFFFLSNYHQIQFICNFKLAHRPEELMMVRIGFHSGPVAAGVVGLAAPRYCLFGDTVNTASRMESTGVANKIQVISSSISENFLLPYSYNLLHCFFPQFQMVERGKIEVKVSERIEKDLLFFATKLIYYYRGKESA</sequence>
<feature type="transmembrane region" description="Helical" evidence="18">
    <location>
        <begin position="483"/>
        <end position="505"/>
    </location>
</feature>
<keyword evidence="8 18" id="KW-1133">Transmembrane helix</keyword>
<dbReference type="SMART" id="SM00044">
    <property type="entry name" value="CYCc"/>
    <property type="match status" value="1"/>
</dbReference>
<evidence type="ECO:0000256" key="9">
    <source>
        <dbReference type="ARBA" id="ARBA00023134"/>
    </source>
</evidence>
<proteinExistence type="inferred from homology"/>
<dbReference type="GO" id="GO:0001653">
    <property type="term" value="F:peptide receptor activity"/>
    <property type="evidence" value="ECO:0007669"/>
    <property type="project" value="TreeGrafter"/>
</dbReference>
<keyword evidence="13 15" id="KW-0456">Lyase</keyword>
<evidence type="ECO:0000256" key="7">
    <source>
        <dbReference type="ARBA" id="ARBA00022741"/>
    </source>
</evidence>
<evidence type="ECO:0000256" key="5">
    <source>
        <dbReference type="ARBA" id="ARBA00022692"/>
    </source>
</evidence>
<dbReference type="InterPro" id="IPR001054">
    <property type="entry name" value="A/G_cyclase"/>
</dbReference>
<dbReference type="AlphaFoldDB" id="G0M6P0"/>
<dbReference type="Pfam" id="PF07701">
    <property type="entry name" value="HNOBA"/>
    <property type="match status" value="1"/>
</dbReference>
<feature type="domain" description="Protein kinase" evidence="20">
    <location>
        <begin position="536"/>
        <end position="839"/>
    </location>
</feature>
<evidence type="ECO:0000256" key="8">
    <source>
        <dbReference type="ARBA" id="ARBA00022989"/>
    </source>
</evidence>
<dbReference type="Gene3D" id="6.10.250.780">
    <property type="match status" value="1"/>
</dbReference>
<dbReference type="InterPro" id="IPR011009">
    <property type="entry name" value="Kinase-like_dom_sf"/>
</dbReference>
<dbReference type="InterPro" id="IPR011645">
    <property type="entry name" value="HNOB_dom_associated"/>
</dbReference>
<accession>G0M6P0</accession>
<dbReference type="GO" id="GO:0007168">
    <property type="term" value="P:receptor guanylyl cyclase signaling pathway"/>
    <property type="evidence" value="ECO:0007669"/>
    <property type="project" value="TreeGrafter"/>
</dbReference>
<keyword evidence="5 18" id="KW-0812">Transmembrane</keyword>
<dbReference type="Gene3D" id="1.10.510.10">
    <property type="entry name" value="Transferase(Phosphotransferase) domain 1"/>
    <property type="match status" value="1"/>
</dbReference>
<evidence type="ECO:0000256" key="15">
    <source>
        <dbReference type="RuleBase" id="RU000405"/>
    </source>
</evidence>
<evidence type="ECO:0000256" key="17">
    <source>
        <dbReference type="SAM" id="Coils"/>
    </source>
</evidence>
<keyword evidence="17" id="KW-0175">Coiled coil</keyword>
<dbReference type="GO" id="GO:0004383">
    <property type="term" value="F:guanylate cyclase activity"/>
    <property type="evidence" value="ECO:0007669"/>
    <property type="project" value="UniProtKB-EC"/>
</dbReference>
<keyword evidence="14 16" id="KW-0141">cGMP biosynthesis</keyword>
<evidence type="ECO:0000259" key="20">
    <source>
        <dbReference type="PROSITE" id="PS50011"/>
    </source>
</evidence>
<dbReference type="EMBL" id="GL379786">
    <property type="protein sequence ID" value="EGT29930.1"/>
    <property type="molecule type" value="Genomic_DNA"/>
</dbReference>
<dbReference type="Pfam" id="PF01094">
    <property type="entry name" value="ANF_receptor"/>
    <property type="match status" value="1"/>
</dbReference>
<dbReference type="Proteomes" id="UP000008068">
    <property type="component" value="Unassembled WGS sequence"/>
</dbReference>
<dbReference type="GO" id="GO:0004672">
    <property type="term" value="F:protein kinase activity"/>
    <property type="evidence" value="ECO:0007669"/>
    <property type="project" value="InterPro"/>
</dbReference>
<evidence type="ECO:0000256" key="19">
    <source>
        <dbReference type="SAM" id="SignalP"/>
    </source>
</evidence>
<evidence type="ECO:0000259" key="21">
    <source>
        <dbReference type="PROSITE" id="PS50125"/>
    </source>
</evidence>
<evidence type="ECO:0000256" key="11">
    <source>
        <dbReference type="ARBA" id="ARBA00023170"/>
    </source>
</evidence>
<keyword evidence="4" id="KW-1003">Cell membrane</keyword>
<evidence type="ECO:0000256" key="4">
    <source>
        <dbReference type="ARBA" id="ARBA00022475"/>
    </source>
</evidence>
<dbReference type="FunFam" id="3.30.70.1230:FF:000050">
    <property type="entry name" value="Guanylate cyclase"/>
    <property type="match status" value="1"/>
</dbReference>
<protein>
    <recommendedName>
        <fullName evidence="3 16">Guanylate cyclase</fullName>
        <ecNumber evidence="3 16">4.6.1.2</ecNumber>
    </recommendedName>
</protein>
<dbReference type="PROSITE" id="PS50125">
    <property type="entry name" value="GUANYLATE_CYCLASE_2"/>
    <property type="match status" value="1"/>
</dbReference>
<evidence type="ECO:0000256" key="13">
    <source>
        <dbReference type="ARBA" id="ARBA00023239"/>
    </source>
</evidence>
<dbReference type="HOGENOM" id="CLU_001072_1_3_1"/>
<dbReference type="GO" id="GO:0071468">
    <property type="term" value="P:cellular response to acidic pH"/>
    <property type="evidence" value="ECO:0007669"/>
    <property type="project" value="EnsemblMetazoa"/>
</dbReference>
<feature type="chain" id="PRO_5003403093" description="Guanylate cyclase" evidence="19">
    <location>
        <begin position="22"/>
        <end position="1128"/>
    </location>
</feature>
<dbReference type="PRINTS" id="PR00255">
    <property type="entry name" value="NATPEPTIDER"/>
</dbReference>
<dbReference type="Pfam" id="PF07714">
    <property type="entry name" value="PK_Tyr_Ser-Thr"/>
    <property type="match status" value="1"/>
</dbReference>
<dbReference type="InterPro" id="IPR001170">
    <property type="entry name" value="ANPR/GUC"/>
</dbReference>
<feature type="signal peptide" evidence="19">
    <location>
        <begin position="1"/>
        <end position="21"/>
    </location>
</feature>
<organism evidence="23">
    <name type="scientific">Caenorhabditis brenneri</name>
    <name type="common">Nematode worm</name>
    <dbReference type="NCBI Taxonomy" id="135651"/>
    <lineage>
        <taxon>Eukaryota</taxon>
        <taxon>Metazoa</taxon>
        <taxon>Ecdysozoa</taxon>
        <taxon>Nematoda</taxon>
        <taxon>Chromadorea</taxon>
        <taxon>Rhabditida</taxon>
        <taxon>Rhabditina</taxon>
        <taxon>Rhabditomorpha</taxon>
        <taxon>Rhabditoidea</taxon>
        <taxon>Rhabditidae</taxon>
        <taxon>Peloderinae</taxon>
        <taxon>Caenorhabditis</taxon>
    </lineage>
</organism>
<keyword evidence="7" id="KW-0547">Nucleotide-binding</keyword>
<evidence type="ECO:0000313" key="22">
    <source>
        <dbReference type="EMBL" id="EGT29930.1"/>
    </source>
</evidence>
<keyword evidence="11" id="KW-0675">Receptor</keyword>
<comment type="similarity">
    <text evidence="15">Belongs to the adenylyl cyclase class-4/guanylyl cyclase family.</text>
</comment>
<dbReference type="PROSITE" id="PS50011">
    <property type="entry name" value="PROTEIN_KINASE_DOM"/>
    <property type="match status" value="1"/>
</dbReference>
<comment type="subcellular location">
    <subcellularLocation>
        <location evidence="2">Cell membrane</location>
        <topology evidence="2">Single-pass type I membrane protein</topology>
    </subcellularLocation>
</comment>
<keyword evidence="23" id="KW-1185">Reference proteome</keyword>
<dbReference type="FunFam" id="1.10.510.10:FF:001506">
    <property type="entry name" value="Guanylate cyclase"/>
    <property type="match status" value="1"/>
</dbReference>
<evidence type="ECO:0000256" key="1">
    <source>
        <dbReference type="ARBA" id="ARBA00001436"/>
    </source>
</evidence>
<dbReference type="GO" id="GO:0005524">
    <property type="term" value="F:ATP binding"/>
    <property type="evidence" value="ECO:0007669"/>
    <property type="project" value="InterPro"/>
</dbReference>
<dbReference type="SUPFAM" id="SSF55073">
    <property type="entry name" value="Nucleotide cyclase"/>
    <property type="match status" value="1"/>
</dbReference>
<keyword evidence="9" id="KW-0342">GTP-binding</keyword>
<evidence type="ECO:0000256" key="12">
    <source>
        <dbReference type="ARBA" id="ARBA00023180"/>
    </source>
</evidence>
<dbReference type="Gene3D" id="3.30.70.1230">
    <property type="entry name" value="Nucleotide cyclase"/>
    <property type="match status" value="1"/>
</dbReference>
<dbReference type="GO" id="GO:0019722">
    <property type="term" value="P:calcium-mediated signaling"/>
    <property type="evidence" value="ECO:0007669"/>
    <property type="project" value="EnsemblMetazoa"/>
</dbReference>
<dbReference type="GO" id="GO:0045921">
    <property type="term" value="P:positive regulation of exocytosis"/>
    <property type="evidence" value="ECO:0007669"/>
    <property type="project" value="EnsemblMetazoa"/>
</dbReference>
<dbReference type="SUPFAM" id="SSF56112">
    <property type="entry name" value="Protein kinase-like (PK-like)"/>
    <property type="match status" value="1"/>
</dbReference>
<feature type="coiled-coil region" evidence="17">
    <location>
        <begin position="848"/>
        <end position="879"/>
    </location>
</feature>
<dbReference type="InterPro" id="IPR018297">
    <property type="entry name" value="A/G_cyclase_CS"/>
</dbReference>
<name>G0M6P0_CAEBE</name>
<evidence type="ECO:0000256" key="2">
    <source>
        <dbReference type="ARBA" id="ARBA00004251"/>
    </source>
</evidence>
<dbReference type="GO" id="GO:0003031">
    <property type="term" value="P:detection of carbon dioxide"/>
    <property type="evidence" value="ECO:0007669"/>
    <property type="project" value="EnsemblMetazoa"/>
</dbReference>
<dbReference type="SUPFAM" id="SSF53822">
    <property type="entry name" value="Periplasmic binding protein-like I"/>
    <property type="match status" value="1"/>
</dbReference>
<dbReference type="CDD" id="cd07302">
    <property type="entry name" value="CHD"/>
    <property type="match status" value="1"/>
</dbReference>
<dbReference type="EC" id="4.6.1.2" evidence="3 16"/>
<gene>
    <name evidence="22" type="ORF">CAEBREN_30737</name>
</gene>
<dbReference type="InParanoid" id="G0M6P0"/>
<dbReference type="GO" id="GO:0050907">
    <property type="term" value="P:detection of chemical stimulus involved in sensory perception"/>
    <property type="evidence" value="ECO:0007669"/>
    <property type="project" value="EnsemblMetazoa"/>
</dbReference>
<dbReference type="GO" id="GO:0043025">
    <property type="term" value="C:neuronal cell body"/>
    <property type="evidence" value="ECO:0007669"/>
    <property type="project" value="EnsemblMetazoa"/>
</dbReference>
<reference evidence="23" key="1">
    <citation type="submission" date="2011-07" db="EMBL/GenBank/DDBJ databases">
        <authorList>
            <consortium name="Caenorhabditis brenneri Sequencing and Analysis Consortium"/>
            <person name="Wilson R.K."/>
        </authorList>
    </citation>
    <scope>NUCLEOTIDE SEQUENCE [LARGE SCALE GENOMIC DNA]</scope>
    <source>
        <strain evidence="23">PB2801</strain>
    </source>
</reference>
<dbReference type="Pfam" id="PF00211">
    <property type="entry name" value="Guanylate_cyc"/>
    <property type="match status" value="1"/>
</dbReference>
<comment type="catalytic activity">
    <reaction evidence="1 16">
        <text>GTP = 3',5'-cyclic GMP + diphosphate</text>
        <dbReference type="Rhea" id="RHEA:13665"/>
        <dbReference type="ChEBI" id="CHEBI:33019"/>
        <dbReference type="ChEBI" id="CHEBI:37565"/>
        <dbReference type="ChEBI" id="CHEBI:57746"/>
        <dbReference type="EC" id="4.6.1.2"/>
    </reaction>
</comment>
<dbReference type="PANTHER" id="PTHR11920">
    <property type="entry name" value="GUANYLYL CYCLASE"/>
    <property type="match status" value="1"/>
</dbReference>
<evidence type="ECO:0000256" key="10">
    <source>
        <dbReference type="ARBA" id="ARBA00023136"/>
    </source>
</evidence>
<dbReference type="GO" id="GO:0097730">
    <property type="term" value="C:non-motile cilium"/>
    <property type="evidence" value="ECO:0007669"/>
    <property type="project" value="EnsemblMetazoa"/>
</dbReference>
<dbReference type="InterPro" id="IPR028082">
    <property type="entry name" value="Peripla_BP_I"/>
</dbReference>
<dbReference type="STRING" id="135651.G0M6P0"/>
<dbReference type="InterPro" id="IPR029787">
    <property type="entry name" value="Nucleotide_cyclase"/>
</dbReference>
<dbReference type="GO" id="GO:0004016">
    <property type="term" value="F:adenylate cyclase activity"/>
    <property type="evidence" value="ECO:0007669"/>
    <property type="project" value="TreeGrafter"/>
</dbReference>
<dbReference type="GO" id="GO:1904457">
    <property type="term" value="P:positive regulation of neuronal action potential"/>
    <property type="evidence" value="ECO:0007669"/>
    <property type="project" value="EnsemblMetazoa"/>
</dbReference>
<dbReference type="InterPro" id="IPR000719">
    <property type="entry name" value="Prot_kinase_dom"/>
</dbReference>
<evidence type="ECO:0000256" key="16">
    <source>
        <dbReference type="RuleBase" id="RU003431"/>
    </source>
</evidence>
<keyword evidence="6 19" id="KW-0732">Signal</keyword>
<evidence type="ECO:0000256" key="14">
    <source>
        <dbReference type="ARBA" id="ARBA00023293"/>
    </source>
</evidence>
<dbReference type="FunCoup" id="G0M6P0">
    <property type="interactions" value="3"/>
</dbReference>
<evidence type="ECO:0000256" key="6">
    <source>
        <dbReference type="ARBA" id="ARBA00022729"/>
    </source>
</evidence>
<feature type="domain" description="Guanylate cyclase" evidence="21">
    <location>
        <begin position="911"/>
        <end position="1056"/>
    </location>
</feature>
<dbReference type="CDD" id="cd06352">
    <property type="entry name" value="PBP1_NPR_GC-like"/>
    <property type="match status" value="1"/>
</dbReference>
<dbReference type="Gene3D" id="3.40.50.2300">
    <property type="match status" value="2"/>
</dbReference>
<dbReference type="eggNOG" id="KOG1023">
    <property type="taxonomic scope" value="Eukaryota"/>
</dbReference>
<dbReference type="GO" id="GO:0005886">
    <property type="term" value="C:plasma membrane"/>
    <property type="evidence" value="ECO:0007669"/>
    <property type="project" value="UniProtKB-SubCell"/>
</dbReference>
<dbReference type="PROSITE" id="PS00452">
    <property type="entry name" value="GUANYLATE_CYCLASE_1"/>
    <property type="match status" value="1"/>
</dbReference>